<dbReference type="Proteomes" id="UP000031189">
    <property type="component" value="Unassembled WGS sequence"/>
</dbReference>
<dbReference type="SMART" id="SM00530">
    <property type="entry name" value="HTH_XRE"/>
    <property type="match status" value="1"/>
</dbReference>
<dbReference type="Gene3D" id="1.10.260.40">
    <property type="entry name" value="lambda repressor-like DNA-binding domains"/>
    <property type="match status" value="1"/>
</dbReference>
<feature type="domain" description="HTH cro/C1-type" evidence="2">
    <location>
        <begin position="5"/>
        <end position="59"/>
    </location>
</feature>
<dbReference type="Pfam" id="PF01381">
    <property type="entry name" value="HTH_3"/>
    <property type="match status" value="1"/>
</dbReference>
<dbReference type="EMBL" id="JWHR01000121">
    <property type="protein sequence ID" value="KHS56184.1"/>
    <property type="molecule type" value="Genomic_DNA"/>
</dbReference>
<reference evidence="3 4" key="1">
    <citation type="submission" date="2014-12" db="EMBL/GenBank/DDBJ databases">
        <title>Draft genome sequence of Terrisporobacter sp. 08-306576, isolated from the blood culture of a bacteremia patient.</title>
        <authorList>
            <person name="Lund L.C."/>
            <person name="Sydenham T.V."/>
            <person name="Hogh S.V."/>
            <person name="Skov M.N."/>
            <person name="Kemp M."/>
            <person name="Justesen U.S."/>
        </authorList>
    </citation>
    <scope>NUCLEOTIDE SEQUENCE [LARGE SCALE GENOMIC DNA]</scope>
    <source>
        <strain evidence="3 4">08-306576</strain>
    </source>
</reference>
<evidence type="ECO:0000259" key="2">
    <source>
        <dbReference type="PROSITE" id="PS50943"/>
    </source>
</evidence>
<dbReference type="InterPro" id="IPR010982">
    <property type="entry name" value="Lambda_DNA-bd_dom_sf"/>
</dbReference>
<dbReference type="AlphaFoldDB" id="A0A0B3VU82"/>
<dbReference type="STRING" id="1577792.QX51_15615"/>
<dbReference type="CDD" id="cd00093">
    <property type="entry name" value="HTH_XRE"/>
    <property type="match status" value="1"/>
</dbReference>
<dbReference type="PANTHER" id="PTHR46558:SF4">
    <property type="entry name" value="DNA-BIDING PHAGE PROTEIN"/>
    <property type="match status" value="1"/>
</dbReference>
<keyword evidence="1" id="KW-0238">DNA-binding</keyword>
<accession>A0A0B3VU82</accession>
<dbReference type="GO" id="GO:0003677">
    <property type="term" value="F:DNA binding"/>
    <property type="evidence" value="ECO:0007669"/>
    <property type="project" value="UniProtKB-KW"/>
</dbReference>
<sequence>MNRKLKAARAENGLTQRQLARLIEMPYSTYQKKEQGQTEFTIREAIKIAYVLKKNPEEIFFNNKPTKMVIN</sequence>
<proteinExistence type="predicted"/>
<dbReference type="InterPro" id="IPR001387">
    <property type="entry name" value="Cro/C1-type_HTH"/>
</dbReference>
<evidence type="ECO:0000313" key="4">
    <source>
        <dbReference type="Proteomes" id="UP000031189"/>
    </source>
</evidence>
<keyword evidence="4" id="KW-1185">Reference proteome</keyword>
<dbReference type="PANTHER" id="PTHR46558">
    <property type="entry name" value="TRACRIPTIONAL REGULATORY PROTEIN-RELATED-RELATED"/>
    <property type="match status" value="1"/>
</dbReference>
<comment type="caution">
    <text evidence="3">The sequence shown here is derived from an EMBL/GenBank/DDBJ whole genome shotgun (WGS) entry which is preliminary data.</text>
</comment>
<evidence type="ECO:0000313" key="3">
    <source>
        <dbReference type="EMBL" id="KHS56184.1"/>
    </source>
</evidence>
<dbReference type="PROSITE" id="PS50943">
    <property type="entry name" value="HTH_CROC1"/>
    <property type="match status" value="1"/>
</dbReference>
<dbReference type="SUPFAM" id="SSF47413">
    <property type="entry name" value="lambda repressor-like DNA-binding domains"/>
    <property type="match status" value="1"/>
</dbReference>
<gene>
    <name evidence="3" type="ORF">QX51_15615</name>
</gene>
<organism evidence="3 4">
    <name type="scientific">Terrisporobacter othiniensis</name>
    <dbReference type="NCBI Taxonomy" id="1577792"/>
    <lineage>
        <taxon>Bacteria</taxon>
        <taxon>Bacillati</taxon>
        <taxon>Bacillota</taxon>
        <taxon>Clostridia</taxon>
        <taxon>Peptostreptococcales</taxon>
        <taxon>Peptostreptococcaceae</taxon>
        <taxon>Terrisporobacter</taxon>
    </lineage>
</organism>
<name>A0A0B3VU82_9FIRM</name>
<evidence type="ECO:0000256" key="1">
    <source>
        <dbReference type="ARBA" id="ARBA00023125"/>
    </source>
</evidence>
<protein>
    <recommendedName>
        <fullName evidence="2">HTH cro/C1-type domain-containing protein</fullName>
    </recommendedName>
</protein>